<organism evidence="10 11">
    <name type="scientific">Scophthalmus maximus</name>
    <name type="common">Turbot</name>
    <name type="synonym">Psetta maxima</name>
    <dbReference type="NCBI Taxonomy" id="52904"/>
    <lineage>
        <taxon>Eukaryota</taxon>
        <taxon>Metazoa</taxon>
        <taxon>Chordata</taxon>
        <taxon>Craniata</taxon>
        <taxon>Vertebrata</taxon>
        <taxon>Euteleostomi</taxon>
        <taxon>Actinopterygii</taxon>
        <taxon>Neopterygii</taxon>
        <taxon>Teleostei</taxon>
        <taxon>Neoteleostei</taxon>
        <taxon>Acanthomorphata</taxon>
        <taxon>Carangaria</taxon>
        <taxon>Pleuronectiformes</taxon>
        <taxon>Pleuronectoidei</taxon>
        <taxon>Scophthalmidae</taxon>
        <taxon>Scophthalmus</taxon>
    </lineage>
</organism>
<comment type="similarity">
    <text evidence="5">Belongs to the peroxiredoxin-like PRXL2 family. PRXL2A subfamily.</text>
</comment>
<evidence type="ECO:0000313" key="10">
    <source>
        <dbReference type="EMBL" id="AWP13970.1"/>
    </source>
</evidence>
<keyword evidence="9" id="KW-0472">Membrane</keyword>
<evidence type="ECO:0000256" key="3">
    <source>
        <dbReference type="ARBA" id="ARBA00022862"/>
    </source>
</evidence>
<dbReference type="PANTHER" id="PTHR28630:SF31">
    <property type="entry name" value="PEROXIREDOXIN-LIKE 2A"/>
    <property type="match status" value="1"/>
</dbReference>
<evidence type="ECO:0000256" key="9">
    <source>
        <dbReference type="SAM" id="Phobius"/>
    </source>
</evidence>
<accession>A0A2U9CD25</accession>
<evidence type="ECO:0000256" key="6">
    <source>
        <dbReference type="ARBA" id="ARBA00023849"/>
    </source>
</evidence>
<sequence>MLFGVCAAVFSSVSGLEGELFGMGMWSLGLGAVGAALAGIFLANTNLCLPKVAMASLESLEDADLRSTTDDDKVIKAKSLWETNGAVVMAEASELSSLKPQLEELGVPLVAVIKENVGTEIQDFRPHFAGDIYVDEQKLFYGPLQRKMGGLGFIRLGVWQNFVRAWRSGYQGNMNGEGFILGGVFVIGSGDQGILLEHREKEFGNKVDPADVLEAVKKIVPVK</sequence>
<dbReference type="Proteomes" id="UP000246464">
    <property type="component" value="Chromosome 15"/>
</dbReference>
<keyword evidence="9" id="KW-1133">Transmembrane helix</keyword>
<proteinExistence type="inferred from homology"/>
<keyword evidence="3" id="KW-0049">Antioxidant</keyword>
<protein>
    <recommendedName>
        <fullName evidence="6">Peroxiredoxin-like 2A</fullName>
    </recommendedName>
    <alternativeName>
        <fullName evidence="8">Peroxiredoxin-like 2 activated in M-CSF stimulated monocytes</fullName>
    </alternativeName>
    <alternativeName>
        <fullName evidence="7">Redox-regulatory protein FAM213A</fullName>
    </alternativeName>
</protein>
<dbReference type="InterPro" id="IPR032801">
    <property type="entry name" value="PXL2A/B/C"/>
</dbReference>
<dbReference type="Pfam" id="PF13911">
    <property type="entry name" value="AhpC-TSA_2"/>
    <property type="match status" value="1"/>
</dbReference>
<gene>
    <name evidence="10" type="ORF">SMAX5B_018081</name>
</gene>
<dbReference type="STRING" id="52904.ENSSMAP00000003120"/>
<evidence type="ECO:0000256" key="1">
    <source>
        <dbReference type="ARBA" id="ARBA00004496"/>
    </source>
</evidence>
<evidence type="ECO:0000256" key="8">
    <source>
        <dbReference type="ARBA" id="ARBA00032129"/>
    </source>
</evidence>
<dbReference type="GO" id="GO:0005737">
    <property type="term" value="C:cytoplasm"/>
    <property type="evidence" value="ECO:0007669"/>
    <property type="project" value="UniProtKB-SubCell"/>
</dbReference>
<evidence type="ECO:0000256" key="4">
    <source>
        <dbReference type="ARBA" id="ARBA00023284"/>
    </source>
</evidence>
<evidence type="ECO:0000256" key="7">
    <source>
        <dbReference type="ARBA" id="ARBA00032058"/>
    </source>
</evidence>
<dbReference type="AlphaFoldDB" id="A0A2U9CD25"/>
<evidence type="ECO:0000256" key="2">
    <source>
        <dbReference type="ARBA" id="ARBA00022490"/>
    </source>
</evidence>
<feature type="transmembrane region" description="Helical" evidence="9">
    <location>
        <begin position="25"/>
        <end position="44"/>
    </location>
</feature>
<keyword evidence="4" id="KW-0676">Redox-active center</keyword>
<dbReference type="CDD" id="cd02970">
    <property type="entry name" value="PRX_like2"/>
    <property type="match status" value="1"/>
</dbReference>
<keyword evidence="2" id="KW-0963">Cytoplasm</keyword>
<comment type="subcellular location">
    <subcellularLocation>
        <location evidence="1">Cytoplasm</location>
    </subcellularLocation>
</comment>
<dbReference type="GO" id="GO:0016209">
    <property type="term" value="F:antioxidant activity"/>
    <property type="evidence" value="ECO:0007669"/>
    <property type="project" value="UniProtKB-KW"/>
</dbReference>
<dbReference type="EMBL" id="CP026257">
    <property type="protein sequence ID" value="AWP13970.1"/>
    <property type="molecule type" value="Genomic_DNA"/>
</dbReference>
<evidence type="ECO:0000256" key="5">
    <source>
        <dbReference type="ARBA" id="ARBA00023787"/>
    </source>
</evidence>
<keyword evidence="11" id="KW-1185">Reference proteome</keyword>
<dbReference type="PANTHER" id="PTHR28630">
    <property type="match status" value="1"/>
</dbReference>
<reference evidence="10 11" key="1">
    <citation type="submission" date="2017-12" db="EMBL/GenBank/DDBJ databases">
        <title>Integrating genomic resources of turbot (Scophthalmus maximus) in depth evaluation of genetic and physical mapping variation across individuals.</title>
        <authorList>
            <person name="Martinez P."/>
        </authorList>
    </citation>
    <scope>NUCLEOTIDE SEQUENCE [LARGE SCALE GENOMIC DNA]</scope>
</reference>
<keyword evidence="9" id="KW-0812">Transmembrane</keyword>
<evidence type="ECO:0000313" key="11">
    <source>
        <dbReference type="Proteomes" id="UP000246464"/>
    </source>
</evidence>
<name>A0A2U9CD25_SCOMX</name>